<dbReference type="OrthoDB" id="5933081at2"/>
<feature type="domain" description="Asparagine synthetase" evidence="1">
    <location>
        <begin position="223"/>
        <end position="337"/>
    </location>
</feature>
<protein>
    <submittedName>
        <fullName evidence="2">Asparagine synthase</fullName>
    </submittedName>
</protein>
<evidence type="ECO:0000259" key="1">
    <source>
        <dbReference type="Pfam" id="PF00733"/>
    </source>
</evidence>
<dbReference type="InterPro" id="IPR014729">
    <property type="entry name" value="Rossmann-like_a/b/a_fold"/>
</dbReference>
<gene>
    <name evidence="2" type="ORF">FXF65_37755</name>
</gene>
<dbReference type="GO" id="GO:0006529">
    <property type="term" value="P:asparagine biosynthetic process"/>
    <property type="evidence" value="ECO:0007669"/>
    <property type="project" value="InterPro"/>
</dbReference>
<name>A0A5D0TR73_9ACTN</name>
<sequence>MLTLRLTPYASATWSWTGASYVTAEETSSVTPYSHPMVEQLAVTDQTRTLLIVRERLASRASATPELRTLTPAAYDQAVEAAERWPADIVMIETESDRPVRITAGAARTTPLYLAHQGGTLHGSWDMASLKSYATGINPREAARLLIYRPRYGCETLFSGITRLTERATAIFGGALHLHYPEPALHSAPRELAPDGDVLAALTESIDLALDLRPLEPAITVFHLTGGFDSGVIATHAAQRWPSQLTTAALLVIGTGREQQARRRTQIRDHLPFGQHDLLIDCAKAAPLHPDCPRVRGELISPYEEPLFLPFSRLASLIADHGAQTLVTGLGGDEMVALSPTESAVVATANDHITDKLPWLGPFARSALVFSEDGIAPPAAVNAITLLSLETTAPPLLRAGIWPIHPFTHPGMINLGEQLPLDWREFKNLQRRQLASLGLSQDVCNPVERESFVWLVEHSLKTYGIPILENALADGSPLFDAGLVDPDVLKSTISEIEHQPYDEEFHAKLLQVIDLHLAATAFL</sequence>
<dbReference type="Proteomes" id="UP000322634">
    <property type="component" value="Unassembled WGS sequence"/>
</dbReference>
<dbReference type="GO" id="GO:0004066">
    <property type="term" value="F:asparagine synthase (glutamine-hydrolyzing) activity"/>
    <property type="evidence" value="ECO:0007669"/>
    <property type="project" value="InterPro"/>
</dbReference>
<dbReference type="InterPro" id="IPR001962">
    <property type="entry name" value="Asn_synthase"/>
</dbReference>
<dbReference type="EMBL" id="VSFF01000016">
    <property type="protein sequence ID" value="TYC08638.1"/>
    <property type="molecule type" value="Genomic_DNA"/>
</dbReference>
<evidence type="ECO:0000313" key="3">
    <source>
        <dbReference type="Proteomes" id="UP000322634"/>
    </source>
</evidence>
<reference evidence="2 3" key="1">
    <citation type="submission" date="2019-08" db="EMBL/GenBank/DDBJ databases">
        <title>Actinomadura sp. nov. CYP1-5 isolated from mountain soil.</title>
        <authorList>
            <person name="Songsumanus A."/>
            <person name="Kuncharoen N."/>
            <person name="Kudo T."/>
            <person name="Yuki M."/>
            <person name="Igarashi Y."/>
            <person name="Tanasupawat S."/>
        </authorList>
    </citation>
    <scope>NUCLEOTIDE SEQUENCE [LARGE SCALE GENOMIC DNA]</scope>
    <source>
        <strain evidence="2 3">GKU157</strain>
    </source>
</reference>
<dbReference type="Pfam" id="PF00733">
    <property type="entry name" value="Asn_synthase"/>
    <property type="match status" value="1"/>
</dbReference>
<proteinExistence type="predicted"/>
<dbReference type="AlphaFoldDB" id="A0A5D0TR73"/>
<keyword evidence="3" id="KW-1185">Reference proteome</keyword>
<comment type="caution">
    <text evidence="2">The sequence shown here is derived from an EMBL/GenBank/DDBJ whole genome shotgun (WGS) entry which is preliminary data.</text>
</comment>
<dbReference type="RefSeq" id="WP_148354974.1">
    <property type="nucleotide sequence ID" value="NZ_JBHSBF010000002.1"/>
</dbReference>
<accession>A0A5D0TR73</accession>
<evidence type="ECO:0000313" key="2">
    <source>
        <dbReference type="EMBL" id="TYC08638.1"/>
    </source>
</evidence>
<dbReference type="SUPFAM" id="SSF52402">
    <property type="entry name" value="Adenine nucleotide alpha hydrolases-like"/>
    <property type="match status" value="1"/>
</dbReference>
<organism evidence="2 3">
    <name type="scientific">Actinomadura syzygii</name>
    <dbReference type="NCBI Taxonomy" id="1427538"/>
    <lineage>
        <taxon>Bacteria</taxon>
        <taxon>Bacillati</taxon>
        <taxon>Actinomycetota</taxon>
        <taxon>Actinomycetes</taxon>
        <taxon>Streptosporangiales</taxon>
        <taxon>Thermomonosporaceae</taxon>
        <taxon>Actinomadura</taxon>
    </lineage>
</organism>
<dbReference type="Gene3D" id="3.40.50.620">
    <property type="entry name" value="HUPs"/>
    <property type="match status" value="1"/>
</dbReference>